<protein>
    <submittedName>
        <fullName evidence="6">T9SS type A sorting domain-containing protein</fullName>
    </submittedName>
</protein>
<proteinExistence type="predicted"/>
<dbReference type="Pfam" id="PF25390">
    <property type="entry name" value="WD40_RLD"/>
    <property type="match status" value="1"/>
</dbReference>
<feature type="domain" description="Secretion system C-terminal sorting" evidence="4">
    <location>
        <begin position="387"/>
        <end position="454"/>
    </location>
</feature>
<feature type="chain" id="PRO_5041148542" evidence="3">
    <location>
        <begin position="20"/>
        <end position="456"/>
    </location>
</feature>
<dbReference type="PANTHER" id="PTHR22870:SF408">
    <property type="entry name" value="OS09G0560450 PROTEIN"/>
    <property type="match status" value="1"/>
</dbReference>
<dbReference type="PROSITE" id="PS50012">
    <property type="entry name" value="RCC1_3"/>
    <property type="match status" value="7"/>
</dbReference>
<dbReference type="NCBIfam" id="TIGR04183">
    <property type="entry name" value="Por_Secre_tail"/>
    <property type="match status" value="1"/>
</dbReference>
<dbReference type="PANTHER" id="PTHR22870">
    <property type="entry name" value="REGULATOR OF CHROMOSOME CONDENSATION"/>
    <property type="match status" value="1"/>
</dbReference>
<dbReference type="Pfam" id="PF18962">
    <property type="entry name" value="Por_Secre_tail"/>
    <property type="match status" value="1"/>
</dbReference>
<reference evidence="6 7" key="1">
    <citation type="submission" date="2020-07" db="EMBL/GenBank/DDBJ databases">
        <title>Genomic characterization of Flavobacterium psychrophilum strains.</title>
        <authorList>
            <person name="Castillo D."/>
            <person name="Jorgensen J."/>
            <person name="Middelboe M."/>
        </authorList>
    </citation>
    <scope>NUCLEOTIDE SEQUENCE [LARGE SCALE GENOMIC DNA]</scope>
    <source>
        <strain evidence="6 7">FPS-R7</strain>
    </source>
</reference>
<evidence type="ECO:0000313" key="6">
    <source>
        <dbReference type="EMBL" id="QRE04215.1"/>
    </source>
</evidence>
<dbReference type="PRINTS" id="PR00633">
    <property type="entry name" value="RCCNDNSATION"/>
</dbReference>
<keyword evidence="1 3" id="KW-0732">Signal</keyword>
<evidence type="ECO:0000256" key="1">
    <source>
        <dbReference type="ARBA" id="ARBA00022729"/>
    </source>
</evidence>
<dbReference type="PROSITE" id="PS00626">
    <property type="entry name" value="RCC1_2"/>
    <property type="match status" value="1"/>
</dbReference>
<accession>A0A8G2G1N3</accession>
<dbReference type="Proteomes" id="UP000596329">
    <property type="component" value="Chromosome"/>
</dbReference>
<evidence type="ECO:0000259" key="5">
    <source>
        <dbReference type="Pfam" id="PF25390"/>
    </source>
</evidence>
<evidence type="ECO:0000256" key="3">
    <source>
        <dbReference type="SAM" id="SignalP"/>
    </source>
</evidence>
<keyword evidence="2" id="KW-0677">Repeat</keyword>
<sequence>MRKKILISFIGLFYISLSAQCWQSVSAGGSHSLGIRTGGTLWSWGRNYFGQLGTAGTPATFSNIPIQVGTATNWQTIAAGNAHNVAIKTNGTLWTWGHNQASQLGDGSTTNSNIPIQIGTATNWRFITAGDEYVIAIKLDGTLWAWGDNTYGQLGDNTTVNKIVPTQIGSDTDWLLVSAGTNHTLATKTNGTLWAWGRNNTGQLGDNTTLNKIIPTQIGADSDWQNVMASILHSAATKSDGSIWTWGNNTNGQLGDGTVVGKIIPVNITTVTNCNWIAKGHQHTIAKKSDGSLWAWGGNASGQLGDASTTQKNSPVAVSGLTTDWLTVNSKLSHTIALKNDGTLYTWGANLYGQLGDASNIAKDIPTLITCPFLAIDEKVFARKLSVYPNPVTSILNIQRDNLVFNKIIITNLYGQIVFENKENISLINIENLASGLYFIQAFSEEGSYQNKFIKN</sequence>
<dbReference type="SUPFAM" id="SSF50985">
    <property type="entry name" value="RCC1/BLIP-II"/>
    <property type="match status" value="2"/>
</dbReference>
<evidence type="ECO:0000313" key="7">
    <source>
        <dbReference type="Proteomes" id="UP000596329"/>
    </source>
</evidence>
<gene>
    <name evidence="6" type="ORF">H0H26_01005</name>
</gene>
<dbReference type="AlphaFoldDB" id="A0A8G2G1N3"/>
<feature type="domain" description="RCC1-like" evidence="5">
    <location>
        <begin position="22"/>
        <end position="285"/>
    </location>
</feature>
<dbReference type="InterPro" id="IPR000408">
    <property type="entry name" value="Reg_chr_condens"/>
</dbReference>
<organism evidence="6 7">
    <name type="scientific">Flavobacterium psychrophilum</name>
    <dbReference type="NCBI Taxonomy" id="96345"/>
    <lineage>
        <taxon>Bacteria</taxon>
        <taxon>Pseudomonadati</taxon>
        <taxon>Bacteroidota</taxon>
        <taxon>Flavobacteriia</taxon>
        <taxon>Flavobacteriales</taxon>
        <taxon>Flavobacteriaceae</taxon>
        <taxon>Flavobacterium</taxon>
    </lineage>
</organism>
<evidence type="ECO:0000259" key="4">
    <source>
        <dbReference type="Pfam" id="PF18962"/>
    </source>
</evidence>
<dbReference type="InterPro" id="IPR009091">
    <property type="entry name" value="RCC1/BLIP-II"/>
</dbReference>
<dbReference type="Pfam" id="PF13540">
    <property type="entry name" value="RCC1_2"/>
    <property type="match status" value="1"/>
</dbReference>
<dbReference type="Gene3D" id="2.130.10.30">
    <property type="entry name" value="Regulator of chromosome condensation 1/beta-lactamase-inhibitor protein II"/>
    <property type="match status" value="2"/>
</dbReference>
<dbReference type="InterPro" id="IPR058923">
    <property type="entry name" value="RCC1-like_dom"/>
</dbReference>
<evidence type="ECO:0000256" key="2">
    <source>
        <dbReference type="ARBA" id="ARBA00022737"/>
    </source>
</evidence>
<name>A0A8G2G1N3_FLAPS</name>
<dbReference type="InterPro" id="IPR026444">
    <property type="entry name" value="Secre_tail"/>
</dbReference>
<feature type="signal peptide" evidence="3">
    <location>
        <begin position="1"/>
        <end position="19"/>
    </location>
</feature>
<dbReference type="InterPro" id="IPR051210">
    <property type="entry name" value="Ub_ligase/GEF_domain"/>
</dbReference>
<dbReference type="EMBL" id="CP059075">
    <property type="protein sequence ID" value="QRE04215.1"/>
    <property type="molecule type" value="Genomic_DNA"/>
</dbReference>
<dbReference type="RefSeq" id="WP_052079131.1">
    <property type="nucleotide sequence ID" value="NZ_BCNG01000012.1"/>
</dbReference>